<dbReference type="OrthoDB" id="396512at2"/>
<dbReference type="Proteomes" id="UP000092651">
    <property type="component" value="Unassembled WGS sequence"/>
</dbReference>
<accession>A0A1B8ZDP8</accession>
<evidence type="ECO:0000313" key="2">
    <source>
        <dbReference type="EMBL" id="OCA69647.1"/>
    </source>
</evidence>
<dbReference type="InterPro" id="IPR029044">
    <property type="entry name" value="Nucleotide-diphossugar_trans"/>
</dbReference>
<evidence type="ECO:0000259" key="1">
    <source>
        <dbReference type="Pfam" id="PF00535"/>
    </source>
</evidence>
<dbReference type="RefSeq" id="WP_065395830.1">
    <property type="nucleotide sequence ID" value="NZ_MAYH01000045.1"/>
</dbReference>
<dbReference type="InterPro" id="IPR050834">
    <property type="entry name" value="Glycosyltransf_2"/>
</dbReference>
<dbReference type="AlphaFoldDB" id="A0A1B8ZDP8"/>
<dbReference type="SUPFAM" id="SSF53448">
    <property type="entry name" value="Nucleotide-diphospho-sugar transferases"/>
    <property type="match status" value="1"/>
</dbReference>
<sequence>MTELPLVSILCLSYNQQQFVVESLESFKSQNYRNIEILICDDCSKDNSVEVINNWIKDNSQLNIQFITHSQNQGICKSLNDLLNISKGKYLITIALDDLIEPDKIERHVALLENSSPHEAMVFSNAYIIDDNSVRFQNTFIPYFHQYLSLESGNFYKRLLDYNFLPAMSCVTKSSVIKEIGGWDENLTFEDYDMWLRLSQKYDFIYDNTQSCSYRIHNTNTHKKSDFLSSSFFDIYIKHKEQPEMKKKILKIIHDAYKVNKLTEDHKKFLRELENRTLSEKLILKNVGKFTYNTLLYLQKVYHKSW</sequence>
<dbReference type="InterPro" id="IPR001173">
    <property type="entry name" value="Glyco_trans_2-like"/>
</dbReference>
<dbReference type="Pfam" id="PF00535">
    <property type="entry name" value="Glycos_transf_2"/>
    <property type="match status" value="1"/>
</dbReference>
<name>A0A1B8ZDP8_9FLAO</name>
<proteinExistence type="predicted"/>
<gene>
    <name evidence="2" type="ORF">BBI01_16070</name>
</gene>
<dbReference type="Gene3D" id="3.90.550.10">
    <property type="entry name" value="Spore Coat Polysaccharide Biosynthesis Protein SpsA, Chain A"/>
    <property type="match status" value="1"/>
</dbReference>
<reference evidence="2 3" key="1">
    <citation type="submission" date="2016-07" db="EMBL/GenBank/DDBJ databases">
        <authorList>
            <person name="Jeong J.-J."/>
            <person name="Kim D.W."/>
            <person name="Sang M.K."/>
            <person name="Choi I.-G."/>
            <person name="Kim K.D."/>
        </authorList>
    </citation>
    <scope>NUCLEOTIDE SEQUENCE [LARGE SCALE GENOMIC DNA]</scope>
    <source>
        <strain evidence="2 3">UTM-3</strain>
    </source>
</reference>
<feature type="domain" description="Glycosyltransferase 2-like" evidence="1">
    <location>
        <begin position="8"/>
        <end position="145"/>
    </location>
</feature>
<dbReference type="PANTHER" id="PTHR43685:SF11">
    <property type="entry name" value="GLYCOSYLTRANSFERASE TAGX-RELATED"/>
    <property type="match status" value="1"/>
</dbReference>
<evidence type="ECO:0000313" key="3">
    <source>
        <dbReference type="Proteomes" id="UP000092651"/>
    </source>
</evidence>
<comment type="caution">
    <text evidence="2">The sequence shown here is derived from an EMBL/GenBank/DDBJ whole genome shotgun (WGS) entry which is preliminary data.</text>
</comment>
<dbReference type="PANTHER" id="PTHR43685">
    <property type="entry name" value="GLYCOSYLTRANSFERASE"/>
    <property type="match status" value="1"/>
</dbReference>
<keyword evidence="3" id="KW-1185">Reference proteome</keyword>
<protein>
    <recommendedName>
        <fullName evidence="1">Glycosyltransferase 2-like domain-containing protein</fullName>
    </recommendedName>
</protein>
<dbReference type="EMBL" id="MAYH01000045">
    <property type="protein sequence ID" value="OCA69647.1"/>
    <property type="molecule type" value="Genomic_DNA"/>
</dbReference>
<organism evidence="2 3">
    <name type="scientific">Chryseobacterium artocarpi</name>
    <dbReference type="NCBI Taxonomy" id="1414727"/>
    <lineage>
        <taxon>Bacteria</taxon>
        <taxon>Pseudomonadati</taxon>
        <taxon>Bacteroidota</taxon>
        <taxon>Flavobacteriia</taxon>
        <taxon>Flavobacteriales</taxon>
        <taxon>Weeksellaceae</taxon>
        <taxon>Chryseobacterium group</taxon>
        <taxon>Chryseobacterium</taxon>
    </lineage>
</organism>